<dbReference type="EMBL" id="FXTB01000002">
    <property type="protein sequence ID" value="SMO51806.1"/>
    <property type="molecule type" value="Genomic_DNA"/>
</dbReference>
<organism evidence="2 3">
    <name type="scientific">Saccharicrinis carchari</name>
    <dbReference type="NCBI Taxonomy" id="1168039"/>
    <lineage>
        <taxon>Bacteria</taxon>
        <taxon>Pseudomonadati</taxon>
        <taxon>Bacteroidota</taxon>
        <taxon>Bacteroidia</taxon>
        <taxon>Marinilabiliales</taxon>
        <taxon>Marinilabiliaceae</taxon>
        <taxon>Saccharicrinis</taxon>
    </lineage>
</organism>
<feature type="transmembrane region" description="Helical" evidence="1">
    <location>
        <begin position="12"/>
        <end position="32"/>
    </location>
</feature>
<evidence type="ECO:0000313" key="2">
    <source>
        <dbReference type="EMBL" id="SMO51806.1"/>
    </source>
</evidence>
<keyword evidence="1" id="KW-0472">Membrane</keyword>
<keyword evidence="3" id="KW-1185">Reference proteome</keyword>
<name>A0A521BXB4_SACCC</name>
<keyword evidence="1" id="KW-1133">Transmembrane helix</keyword>
<evidence type="ECO:0008006" key="4">
    <source>
        <dbReference type="Google" id="ProtNLM"/>
    </source>
</evidence>
<gene>
    <name evidence="2" type="ORF">SAMN06265379_102176</name>
</gene>
<sequence>MFKENYAAMKIKVLITISILVIVLVFTGNWIYGNISAKKLDVHLQQLSESARPLYSDIKVNPLCSKIIFKNFSIPYPNSTYKIESDVLCVNIKHREAMEIAKTQKVDKLTGLSLDFKNIKLSGDGMPTFVSEELLFDFEGDMSQVKLAKLEEQFPEQKQMISVEIKEGDWIKPKLKNTNFVDLPIELPEIEYAYIVLLFNHANKTMELEKIRLETAGLEFEGETELSYFGEGLNDISISQINMEYNCVLSDSLSWGDSNSSGRYTVQSFSSALEGYMELNENGELQPALSQLSFNLDLKDIKVEYQGAARMNMEAQLSMLGISPQDLWVDEISLNAKIGDGRCVVKNTKLRLPLLEATLDANIKLLGDGIDSTDIENMELRLSNIDSDFKMHMKNIERAFGLKIPSEGEDIVLQITGSLKNPKIKGIHY</sequence>
<dbReference type="Proteomes" id="UP000319040">
    <property type="component" value="Unassembled WGS sequence"/>
</dbReference>
<protein>
    <recommendedName>
        <fullName evidence="4">AsmA-like C-terminal region</fullName>
    </recommendedName>
</protein>
<proteinExistence type="predicted"/>
<evidence type="ECO:0000256" key="1">
    <source>
        <dbReference type="SAM" id="Phobius"/>
    </source>
</evidence>
<keyword evidence="1" id="KW-0812">Transmembrane</keyword>
<accession>A0A521BXB4</accession>
<dbReference type="AlphaFoldDB" id="A0A521BXB4"/>
<evidence type="ECO:0000313" key="3">
    <source>
        <dbReference type="Proteomes" id="UP000319040"/>
    </source>
</evidence>
<reference evidence="2 3" key="1">
    <citation type="submission" date="2017-05" db="EMBL/GenBank/DDBJ databases">
        <authorList>
            <person name="Varghese N."/>
            <person name="Submissions S."/>
        </authorList>
    </citation>
    <scope>NUCLEOTIDE SEQUENCE [LARGE SCALE GENOMIC DNA]</scope>
    <source>
        <strain evidence="2 3">DSM 27040</strain>
    </source>
</reference>